<proteinExistence type="predicted"/>
<evidence type="ECO:0000259" key="1">
    <source>
        <dbReference type="Pfam" id="PF01261"/>
    </source>
</evidence>
<dbReference type="Pfam" id="PF01261">
    <property type="entry name" value="AP_endonuc_2"/>
    <property type="match status" value="1"/>
</dbReference>
<keyword evidence="3" id="KW-1185">Reference proteome</keyword>
<reference evidence="2 3" key="1">
    <citation type="submission" date="2024-04" db="EMBL/GenBank/DDBJ databases">
        <title>Albibacterium profundi sp. nov., isolated from sediment of the Challenger Deep of Mariana Trench.</title>
        <authorList>
            <person name="Wang Y."/>
        </authorList>
    </citation>
    <scope>NUCLEOTIDE SEQUENCE [LARGE SCALE GENOMIC DNA]</scope>
    <source>
        <strain evidence="2 3">RHL897</strain>
    </source>
</reference>
<name>A0ABV5CGR3_9SPHI</name>
<gene>
    <name evidence="2" type="ORF">WKR92_12990</name>
</gene>
<dbReference type="InterPro" id="IPR013022">
    <property type="entry name" value="Xyl_isomerase-like_TIM-brl"/>
</dbReference>
<organism evidence="2 3">
    <name type="scientific">Albibacterium profundi</name>
    <dbReference type="NCBI Taxonomy" id="3134906"/>
    <lineage>
        <taxon>Bacteria</taxon>
        <taxon>Pseudomonadati</taxon>
        <taxon>Bacteroidota</taxon>
        <taxon>Sphingobacteriia</taxon>
        <taxon>Sphingobacteriales</taxon>
        <taxon>Sphingobacteriaceae</taxon>
        <taxon>Albibacterium</taxon>
    </lineage>
</organism>
<comment type="caution">
    <text evidence="2">The sequence shown here is derived from an EMBL/GenBank/DDBJ whole genome shotgun (WGS) entry which is preliminary data.</text>
</comment>
<sequence length="303" mass="34028">MANRKVFLQQSALLAAGVLLGSACRTSTNNNESAQNDDADQVAKEIGLQLYTLREYIGQDVSGVIQQVAKIGYSDVEPFGFSSKAGFWGLTPAEFKKLLDDHGLKSTSGHYGFDEFLRTDATTDLMATIEAAKTIGNEYITLPWLSEDLHTDADMYKLIADKMNRMGEICKDAGLKFAYHNHDFEFETLADGSRGYDIFLAECDPALVDFELDLYWVVRTGNDPLALFDKHPGRFTMWHVKDMDKAKPELNTEIGSGSIDFQSIYDARDKAGLKHMFVEQENFAMDAFESIKQSYDVINDQWT</sequence>
<protein>
    <submittedName>
        <fullName evidence="2">Sugar phosphate isomerase/epimerase</fullName>
    </submittedName>
</protein>
<dbReference type="RefSeq" id="WP_375558271.1">
    <property type="nucleotide sequence ID" value="NZ_JBBVGT010000003.1"/>
</dbReference>
<keyword evidence="2" id="KW-0413">Isomerase</keyword>
<accession>A0ABV5CGR3</accession>
<evidence type="ECO:0000313" key="2">
    <source>
        <dbReference type="EMBL" id="MFB5946742.1"/>
    </source>
</evidence>
<dbReference type="Proteomes" id="UP001580928">
    <property type="component" value="Unassembled WGS sequence"/>
</dbReference>
<evidence type="ECO:0000313" key="3">
    <source>
        <dbReference type="Proteomes" id="UP001580928"/>
    </source>
</evidence>
<dbReference type="SUPFAM" id="SSF51658">
    <property type="entry name" value="Xylose isomerase-like"/>
    <property type="match status" value="1"/>
</dbReference>
<dbReference type="InterPro" id="IPR036237">
    <property type="entry name" value="Xyl_isomerase-like_sf"/>
</dbReference>
<dbReference type="PANTHER" id="PTHR12110">
    <property type="entry name" value="HYDROXYPYRUVATE ISOMERASE"/>
    <property type="match status" value="1"/>
</dbReference>
<dbReference type="InterPro" id="IPR050312">
    <property type="entry name" value="IolE/XylAMocC-like"/>
</dbReference>
<dbReference type="EMBL" id="JBBVGT010000003">
    <property type="protein sequence ID" value="MFB5946742.1"/>
    <property type="molecule type" value="Genomic_DNA"/>
</dbReference>
<dbReference type="Gene3D" id="3.20.20.150">
    <property type="entry name" value="Divalent-metal-dependent TIM barrel enzymes"/>
    <property type="match status" value="1"/>
</dbReference>
<feature type="domain" description="Xylose isomerase-like TIM barrel" evidence="1">
    <location>
        <begin position="66"/>
        <end position="292"/>
    </location>
</feature>
<dbReference type="PROSITE" id="PS51257">
    <property type="entry name" value="PROKAR_LIPOPROTEIN"/>
    <property type="match status" value="1"/>
</dbReference>
<dbReference type="PANTHER" id="PTHR12110:SF41">
    <property type="entry name" value="INOSOSE DEHYDRATASE"/>
    <property type="match status" value="1"/>
</dbReference>
<dbReference type="GO" id="GO:0016853">
    <property type="term" value="F:isomerase activity"/>
    <property type="evidence" value="ECO:0007669"/>
    <property type="project" value="UniProtKB-KW"/>
</dbReference>